<protein>
    <recommendedName>
        <fullName evidence="3">Tetratricopeptide repeat protein</fullName>
    </recommendedName>
</protein>
<name>A0A6A6ELK7_9PEZI</name>
<dbReference type="OrthoDB" id="20872at2759"/>
<dbReference type="AlphaFoldDB" id="A0A6A6ELK7"/>
<dbReference type="Gene3D" id="1.25.40.10">
    <property type="entry name" value="Tetratricopeptide repeat domain"/>
    <property type="match status" value="1"/>
</dbReference>
<accession>A0A6A6ELK7</accession>
<gene>
    <name evidence="1" type="ORF">K469DRAFT_804282</name>
</gene>
<evidence type="ECO:0000313" key="2">
    <source>
        <dbReference type="Proteomes" id="UP000800200"/>
    </source>
</evidence>
<dbReference type="Proteomes" id="UP000800200">
    <property type="component" value="Unassembled WGS sequence"/>
</dbReference>
<evidence type="ECO:0008006" key="3">
    <source>
        <dbReference type="Google" id="ProtNLM"/>
    </source>
</evidence>
<evidence type="ECO:0000313" key="1">
    <source>
        <dbReference type="EMBL" id="KAF2191648.1"/>
    </source>
</evidence>
<dbReference type="SUPFAM" id="SSF48452">
    <property type="entry name" value="TPR-like"/>
    <property type="match status" value="1"/>
</dbReference>
<sequence length="53" mass="5994">MQVVRIREVRLTETHRDRLASQHQLAMAYHAKGQVGKAVKLLERVVAVKSDGI</sequence>
<reference evidence="1" key="1">
    <citation type="journal article" date="2020" name="Stud. Mycol.">
        <title>101 Dothideomycetes genomes: a test case for predicting lifestyles and emergence of pathogens.</title>
        <authorList>
            <person name="Haridas S."/>
            <person name="Albert R."/>
            <person name="Binder M."/>
            <person name="Bloem J."/>
            <person name="Labutti K."/>
            <person name="Salamov A."/>
            <person name="Andreopoulos B."/>
            <person name="Baker S."/>
            <person name="Barry K."/>
            <person name="Bills G."/>
            <person name="Bluhm B."/>
            <person name="Cannon C."/>
            <person name="Castanera R."/>
            <person name="Culley D."/>
            <person name="Daum C."/>
            <person name="Ezra D."/>
            <person name="Gonzalez J."/>
            <person name="Henrissat B."/>
            <person name="Kuo A."/>
            <person name="Liang C."/>
            <person name="Lipzen A."/>
            <person name="Lutzoni F."/>
            <person name="Magnuson J."/>
            <person name="Mondo S."/>
            <person name="Nolan M."/>
            <person name="Ohm R."/>
            <person name="Pangilinan J."/>
            <person name="Park H.-J."/>
            <person name="Ramirez L."/>
            <person name="Alfaro M."/>
            <person name="Sun H."/>
            <person name="Tritt A."/>
            <person name="Yoshinaga Y."/>
            <person name="Zwiers L.-H."/>
            <person name="Turgeon B."/>
            <person name="Goodwin S."/>
            <person name="Spatafora J."/>
            <person name="Crous P."/>
            <person name="Grigoriev I."/>
        </authorList>
    </citation>
    <scope>NUCLEOTIDE SEQUENCE</scope>
    <source>
        <strain evidence="1">CBS 207.26</strain>
    </source>
</reference>
<proteinExistence type="predicted"/>
<organism evidence="1 2">
    <name type="scientific">Zopfia rhizophila CBS 207.26</name>
    <dbReference type="NCBI Taxonomy" id="1314779"/>
    <lineage>
        <taxon>Eukaryota</taxon>
        <taxon>Fungi</taxon>
        <taxon>Dikarya</taxon>
        <taxon>Ascomycota</taxon>
        <taxon>Pezizomycotina</taxon>
        <taxon>Dothideomycetes</taxon>
        <taxon>Dothideomycetes incertae sedis</taxon>
        <taxon>Zopfiaceae</taxon>
        <taxon>Zopfia</taxon>
    </lineage>
</organism>
<keyword evidence="2" id="KW-1185">Reference proteome</keyword>
<dbReference type="EMBL" id="ML994616">
    <property type="protein sequence ID" value="KAF2191648.1"/>
    <property type="molecule type" value="Genomic_DNA"/>
</dbReference>
<dbReference type="InterPro" id="IPR011990">
    <property type="entry name" value="TPR-like_helical_dom_sf"/>
</dbReference>